<dbReference type="PANTHER" id="PTHR23250:SF3">
    <property type="entry name" value="FISH-EGG LECTIN-LIKE ISOFORM X1-RELATED"/>
    <property type="match status" value="1"/>
</dbReference>
<evidence type="ECO:0000256" key="2">
    <source>
        <dbReference type="ARBA" id="ARBA00038331"/>
    </source>
</evidence>
<keyword evidence="1" id="KW-0430">Lectin</keyword>
<organism evidence="3 4">
    <name type="scientific">Pelusios castaneus</name>
    <name type="common">West African mud turtle</name>
    <dbReference type="NCBI Taxonomy" id="367368"/>
    <lineage>
        <taxon>Eukaryota</taxon>
        <taxon>Metazoa</taxon>
        <taxon>Chordata</taxon>
        <taxon>Craniata</taxon>
        <taxon>Vertebrata</taxon>
        <taxon>Euteleostomi</taxon>
        <taxon>Archelosauria</taxon>
        <taxon>Testudinata</taxon>
        <taxon>Testudines</taxon>
        <taxon>Pleurodira</taxon>
        <taxon>Pelomedusidae</taxon>
        <taxon>Pelusios</taxon>
    </lineage>
</organism>
<comment type="similarity">
    <text evidence="2">Belongs to the tectonin family.</text>
</comment>
<dbReference type="InterPro" id="IPR051513">
    <property type="entry name" value="Tectonin_beta-prop"/>
</dbReference>
<dbReference type="AlphaFoldDB" id="A0A8C8SSB0"/>
<proteinExistence type="inferred from homology"/>
<keyword evidence="4" id="KW-1185">Reference proteome</keyword>
<name>A0A8C8SSB0_9SAUR</name>
<dbReference type="SMART" id="SM00706">
    <property type="entry name" value="TECPR"/>
    <property type="match status" value="3"/>
</dbReference>
<dbReference type="Proteomes" id="UP000694393">
    <property type="component" value="Unplaced"/>
</dbReference>
<reference evidence="3" key="1">
    <citation type="submission" date="2025-08" db="UniProtKB">
        <authorList>
            <consortium name="Ensembl"/>
        </authorList>
    </citation>
    <scope>IDENTIFICATION</scope>
</reference>
<accession>A0A8C8SSB0</accession>
<dbReference type="Pfam" id="PF19193">
    <property type="entry name" value="Tectonin"/>
    <property type="match status" value="1"/>
</dbReference>
<dbReference type="GO" id="GO:0030246">
    <property type="term" value="F:carbohydrate binding"/>
    <property type="evidence" value="ECO:0007669"/>
    <property type="project" value="UniProtKB-KW"/>
</dbReference>
<protein>
    <submittedName>
        <fullName evidence="3">Uncharacterized protein</fullName>
    </submittedName>
</protein>
<dbReference type="Ensembl" id="ENSPCET00000024653.1">
    <property type="protein sequence ID" value="ENSPCEP00000023857.1"/>
    <property type="gene ID" value="ENSPCEG00000018067.1"/>
</dbReference>
<reference evidence="3" key="2">
    <citation type="submission" date="2025-09" db="UniProtKB">
        <authorList>
            <consortium name="Ensembl"/>
        </authorList>
    </citation>
    <scope>IDENTIFICATION</scope>
</reference>
<evidence type="ECO:0000313" key="3">
    <source>
        <dbReference type="Ensembl" id="ENSPCEP00000023857.1"/>
    </source>
</evidence>
<dbReference type="PANTHER" id="PTHR23250">
    <property type="entry name" value="DYSFERLIN-RELATED"/>
    <property type="match status" value="1"/>
</dbReference>
<sequence length="217" mass="23525">MLGIIKKGIENKTANVLLPLYKSMLCTEVPGCMKQIDAGNGEVIGLDEARDVYVLYEGNWLNVSGGGPMKHVSVGPVGMWAVDSQNYIYRLVGGSWQKTTGLLAQLDAGGDLFVGGVNFSMGTWCLSRPGAILQQGSPVLPWTYIGGKFALGESMSCGWRGCWGVNAANEVWFHHGIWLDKCKGTRWVHVPGSLNMIEIGTDGNVYGVNSLGHAYRW</sequence>
<dbReference type="InterPro" id="IPR006624">
    <property type="entry name" value="Beta-propeller_rpt_TECPR"/>
</dbReference>
<evidence type="ECO:0000256" key="1">
    <source>
        <dbReference type="ARBA" id="ARBA00022734"/>
    </source>
</evidence>
<evidence type="ECO:0000313" key="4">
    <source>
        <dbReference type="Proteomes" id="UP000694393"/>
    </source>
</evidence>